<reference evidence="3" key="1">
    <citation type="journal article" date="2019" name="Int. J. Syst. Evol. Microbiol.">
        <title>The Global Catalogue of Microorganisms (GCM) 10K type strain sequencing project: providing services to taxonomists for standard genome sequencing and annotation.</title>
        <authorList>
            <consortium name="The Broad Institute Genomics Platform"/>
            <consortium name="The Broad Institute Genome Sequencing Center for Infectious Disease"/>
            <person name="Wu L."/>
            <person name="Ma J."/>
        </authorList>
    </citation>
    <scope>NUCLEOTIDE SEQUENCE [LARGE SCALE GENOMIC DNA]</scope>
    <source>
        <strain evidence="3">CECT 8289</strain>
    </source>
</reference>
<dbReference type="Proteomes" id="UP001595907">
    <property type="component" value="Unassembled WGS sequence"/>
</dbReference>
<evidence type="ECO:0000313" key="2">
    <source>
        <dbReference type="EMBL" id="MFC4263748.1"/>
    </source>
</evidence>
<proteinExistence type="predicted"/>
<evidence type="ECO:0000313" key="3">
    <source>
        <dbReference type="Proteomes" id="UP001595907"/>
    </source>
</evidence>
<keyword evidence="3" id="KW-1185">Reference proteome</keyword>
<accession>A0ABV8QV49</accession>
<dbReference type="RefSeq" id="WP_379710731.1">
    <property type="nucleotide sequence ID" value="NZ_JBHSCZ010000004.1"/>
</dbReference>
<dbReference type="EMBL" id="JBHSCZ010000004">
    <property type="protein sequence ID" value="MFC4263748.1"/>
    <property type="molecule type" value="Genomic_DNA"/>
</dbReference>
<protein>
    <submittedName>
        <fullName evidence="2">Uncharacterized protein</fullName>
    </submittedName>
</protein>
<sequence>MASTSETGHAKNVAAFSTLITYVNGFGTNYNPSKTVMKLPQLQQKLLEGTNSINAVSTTVSTLNKSINERVALFNEMKAYALRVLNNLKASEASKETLADAASIMRKLRGKRASSKPTAPTDPNLPTPKVNSTSRLSFDNMIEHYNNLLQIVNKETSYSPNEAILSSTTFESKIAELVAKNNEVVQMQANSSNARVTRNEVLYHPTTGIVAVANDIKLYIKALFGNTSQQYNQVKGITFRAAPM</sequence>
<comment type="caution">
    <text evidence="2">The sequence shown here is derived from an EMBL/GenBank/DDBJ whole genome shotgun (WGS) entry which is preliminary data.</text>
</comment>
<name>A0ABV8QV49_9BACT</name>
<organism evidence="2 3">
    <name type="scientific">Ferruginibacter yonginensis</name>
    <dbReference type="NCBI Taxonomy" id="1310416"/>
    <lineage>
        <taxon>Bacteria</taxon>
        <taxon>Pseudomonadati</taxon>
        <taxon>Bacteroidota</taxon>
        <taxon>Chitinophagia</taxon>
        <taxon>Chitinophagales</taxon>
        <taxon>Chitinophagaceae</taxon>
        <taxon>Ferruginibacter</taxon>
    </lineage>
</organism>
<feature type="region of interest" description="Disordered" evidence="1">
    <location>
        <begin position="108"/>
        <end position="130"/>
    </location>
</feature>
<gene>
    <name evidence="2" type="ORF">ACFOWM_12705</name>
</gene>
<evidence type="ECO:0000256" key="1">
    <source>
        <dbReference type="SAM" id="MobiDB-lite"/>
    </source>
</evidence>